<dbReference type="Gene3D" id="3.40.50.720">
    <property type="entry name" value="NAD(P)-binding Rossmann-like Domain"/>
    <property type="match status" value="1"/>
</dbReference>
<keyword evidence="7" id="KW-1185">Reference proteome</keyword>
<organism evidence="6 7">
    <name type="scientific">Deinandra increscens subsp. villosa</name>
    <dbReference type="NCBI Taxonomy" id="3103831"/>
    <lineage>
        <taxon>Eukaryota</taxon>
        <taxon>Viridiplantae</taxon>
        <taxon>Streptophyta</taxon>
        <taxon>Embryophyta</taxon>
        <taxon>Tracheophyta</taxon>
        <taxon>Spermatophyta</taxon>
        <taxon>Magnoliopsida</taxon>
        <taxon>eudicotyledons</taxon>
        <taxon>Gunneridae</taxon>
        <taxon>Pentapetalae</taxon>
        <taxon>asterids</taxon>
        <taxon>campanulids</taxon>
        <taxon>Asterales</taxon>
        <taxon>Asteraceae</taxon>
        <taxon>Asteroideae</taxon>
        <taxon>Heliantheae alliance</taxon>
        <taxon>Madieae</taxon>
        <taxon>Madiinae</taxon>
        <taxon>Deinandra</taxon>
    </lineage>
</organism>
<evidence type="ECO:0008006" key="8">
    <source>
        <dbReference type="Google" id="ProtNLM"/>
    </source>
</evidence>
<proteinExistence type="predicted"/>
<evidence type="ECO:0000256" key="1">
    <source>
        <dbReference type="ARBA" id="ARBA00004496"/>
    </source>
</evidence>
<comment type="subcellular location">
    <subcellularLocation>
        <location evidence="1">Cytoplasm</location>
    </subcellularLocation>
</comment>
<sequence length="171" mass="18497">MVYQTVHPCRRHHWYPSVKVRSRLETAGPTVVVVQVTEDPEVFFHVFLVMRLLGKTNLCGKIRGAMGVGVMMNDNKGRFSVKGTPIYHFMGTSTFSQYTVVHDVSVTKIDPKAPLEKLCHFGCGVPTGLGAVWNTTKVEAGSNVAIFGPGTVGLAVVEDYAKAAATLNAAC</sequence>
<dbReference type="GO" id="GO:0008270">
    <property type="term" value="F:zinc ion binding"/>
    <property type="evidence" value="ECO:0007669"/>
    <property type="project" value="TreeGrafter"/>
</dbReference>
<keyword evidence="4" id="KW-0479">Metal-binding</keyword>
<keyword evidence="3" id="KW-0963">Cytoplasm</keyword>
<dbReference type="Gene3D" id="3.90.180.10">
    <property type="entry name" value="Medium-chain alcohol dehydrogenases, catalytic domain"/>
    <property type="match status" value="1"/>
</dbReference>
<dbReference type="GO" id="GO:0005829">
    <property type="term" value="C:cytosol"/>
    <property type="evidence" value="ECO:0007669"/>
    <property type="project" value="TreeGrafter"/>
</dbReference>
<evidence type="ECO:0000313" key="6">
    <source>
        <dbReference type="EMBL" id="KAK9065037.1"/>
    </source>
</evidence>
<accession>A0AAP0GYD3</accession>
<dbReference type="AlphaFoldDB" id="A0AAP0GYD3"/>
<comment type="caution">
    <text evidence="6">The sequence shown here is derived from an EMBL/GenBank/DDBJ whole genome shotgun (WGS) entry which is preliminary data.</text>
</comment>
<dbReference type="SUPFAM" id="SSF50129">
    <property type="entry name" value="GroES-like"/>
    <property type="match status" value="1"/>
</dbReference>
<evidence type="ECO:0000256" key="2">
    <source>
        <dbReference type="ARBA" id="ARBA00011738"/>
    </source>
</evidence>
<dbReference type="Proteomes" id="UP001408789">
    <property type="component" value="Unassembled WGS sequence"/>
</dbReference>
<dbReference type="PANTHER" id="PTHR43880:SF58">
    <property type="entry name" value="ALCOHOL DEHYDROGENASE CLASS-3"/>
    <property type="match status" value="1"/>
</dbReference>
<name>A0AAP0GYD3_9ASTR</name>
<evidence type="ECO:0000313" key="7">
    <source>
        <dbReference type="Proteomes" id="UP001408789"/>
    </source>
</evidence>
<dbReference type="GO" id="GO:0046294">
    <property type="term" value="P:formaldehyde catabolic process"/>
    <property type="evidence" value="ECO:0007669"/>
    <property type="project" value="TreeGrafter"/>
</dbReference>
<protein>
    <recommendedName>
        <fullName evidence="8">Alcohol dehydrogenase</fullName>
    </recommendedName>
</protein>
<evidence type="ECO:0000256" key="4">
    <source>
        <dbReference type="ARBA" id="ARBA00022723"/>
    </source>
</evidence>
<dbReference type="GO" id="GO:0051903">
    <property type="term" value="F:S-(hydroxymethyl)glutathione dehydrogenase [NAD(P)+] activity"/>
    <property type="evidence" value="ECO:0007669"/>
    <property type="project" value="TreeGrafter"/>
</dbReference>
<keyword evidence="5" id="KW-0862">Zinc</keyword>
<gene>
    <name evidence="6" type="ORF">SSX86_016420</name>
</gene>
<reference evidence="6 7" key="1">
    <citation type="submission" date="2024-04" db="EMBL/GenBank/DDBJ databases">
        <title>The reference genome of an endangered Asteraceae, Deinandra increscens subsp. villosa, native to the Central Coast of California.</title>
        <authorList>
            <person name="Guilliams M."/>
            <person name="Hasenstab-Lehman K."/>
            <person name="Meyer R."/>
            <person name="Mcevoy S."/>
        </authorList>
    </citation>
    <scope>NUCLEOTIDE SEQUENCE [LARGE SCALE GENOMIC DNA]</scope>
    <source>
        <tissue evidence="6">Leaf</tissue>
    </source>
</reference>
<comment type="subunit">
    <text evidence="2">Homodimer.</text>
</comment>
<dbReference type="PANTHER" id="PTHR43880">
    <property type="entry name" value="ALCOHOL DEHYDROGENASE"/>
    <property type="match status" value="1"/>
</dbReference>
<dbReference type="InterPro" id="IPR011032">
    <property type="entry name" value="GroES-like_sf"/>
</dbReference>
<dbReference type="EMBL" id="JBCNJP010000017">
    <property type="protein sequence ID" value="KAK9065037.1"/>
    <property type="molecule type" value="Genomic_DNA"/>
</dbReference>
<evidence type="ECO:0000256" key="5">
    <source>
        <dbReference type="ARBA" id="ARBA00022833"/>
    </source>
</evidence>
<evidence type="ECO:0000256" key="3">
    <source>
        <dbReference type="ARBA" id="ARBA00022490"/>
    </source>
</evidence>